<proteinExistence type="predicted"/>
<dbReference type="Proteomes" id="UP000542674">
    <property type="component" value="Unassembled WGS sequence"/>
</dbReference>
<reference evidence="4 5" key="1">
    <citation type="submission" date="2020-08" db="EMBL/GenBank/DDBJ databases">
        <title>Sequencing the genomes of 1000 actinobacteria strains.</title>
        <authorList>
            <person name="Klenk H.-P."/>
        </authorList>
    </citation>
    <scope>NUCLEOTIDE SEQUENCE [LARGE SCALE GENOMIC DNA]</scope>
    <source>
        <strain evidence="4 5">DSM 45084</strain>
    </source>
</reference>
<evidence type="ECO:0000313" key="4">
    <source>
        <dbReference type="EMBL" id="MBB4964341.1"/>
    </source>
</evidence>
<organism evidence="4 5">
    <name type="scientific">Saccharothrix violaceirubra</name>
    <dbReference type="NCBI Taxonomy" id="413306"/>
    <lineage>
        <taxon>Bacteria</taxon>
        <taxon>Bacillati</taxon>
        <taxon>Actinomycetota</taxon>
        <taxon>Actinomycetes</taxon>
        <taxon>Pseudonocardiales</taxon>
        <taxon>Pseudonocardiaceae</taxon>
        <taxon>Saccharothrix</taxon>
    </lineage>
</organism>
<feature type="region of interest" description="Disordered" evidence="2">
    <location>
        <begin position="1"/>
        <end position="39"/>
    </location>
</feature>
<keyword evidence="3" id="KW-0472">Membrane</keyword>
<keyword evidence="3" id="KW-0812">Transmembrane</keyword>
<comment type="caution">
    <text evidence="4">The sequence shown here is derived from an EMBL/GenBank/DDBJ whole genome shotgun (WGS) entry which is preliminary data.</text>
</comment>
<keyword evidence="5" id="KW-1185">Reference proteome</keyword>
<sequence length="153" mass="16236">MTENAYPGLPPQGVPPQQGGFYTGPQQVQQPGVVPPPQQPAKGRTAVILLSVGIVLLLGASVLMAVLYFGANKDAEAEARRLDEVTTSLTEAKDKLQDTKKSSDEIANRITTLEGQNTELHKCGDVGKEVIRAARAGSDAELDAALKKVRTNC</sequence>
<keyword evidence="3" id="KW-1133">Transmembrane helix</keyword>
<feature type="coiled-coil region" evidence="1">
    <location>
        <begin position="82"/>
        <end position="109"/>
    </location>
</feature>
<gene>
    <name evidence="4" type="ORF">F4559_001700</name>
</gene>
<dbReference type="AlphaFoldDB" id="A0A7W7T0J3"/>
<evidence type="ECO:0000313" key="5">
    <source>
        <dbReference type="Proteomes" id="UP000542674"/>
    </source>
</evidence>
<keyword evidence="1" id="KW-0175">Coiled coil</keyword>
<accession>A0A7W7T0J3</accession>
<dbReference type="RefSeq" id="WP_184667290.1">
    <property type="nucleotide sequence ID" value="NZ_BAABAI010000027.1"/>
</dbReference>
<feature type="compositionally biased region" description="Low complexity" evidence="2">
    <location>
        <begin position="15"/>
        <end position="32"/>
    </location>
</feature>
<evidence type="ECO:0000256" key="3">
    <source>
        <dbReference type="SAM" id="Phobius"/>
    </source>
</evidence>
<feature type="transmembrane region" description="Helical" evidence="3">
    <location>
        <begin position="46"/>
        <end position="71"/>
    </location>
</feature>
<dbReference type="EMBL" id="JACHJS010000001">
    <property type="protein sequence ID" value="MBB4964341.1"/>
    <property type="molecule type" value="Genomic_DNA"/>
</dbReference>
<protein>
    <submittedName>
        <fullName evidence="4">Septal ring factor EnvC (AmiA/AmiB activator)</fullName>
    </submittedName>
</protein>
<name>A0A7W7T0J3_9PSEU</name>
<evidence type="ECO:0000256" key="1">
    <source>
        <dbReference type="SAM" id="Coils"/>
    </source>
</evidence>
<evidence type="ECO:0000256" key="2">
    <source>
        <dbReference type="SAM" id="MobiDB-lite"/>
    </source>
</evidence>